<dbReference type="NCBIfam" id="NF002849">
    <property type="entry name" value="PRK03113.1"/>
    <property type="match status" value="1"/>
</dbReference>
<evidence type="ECO:0000256" key="3">
    <source>
        <dbReference type="ARBA" id="ARBA00022448"/>
    </source>
</evidence>
<dbReference type="AlphaFoldDB" id="A0A0G0TN05"/>
<dbReference type="EMBL" id="LBZV01000001">
    <property type="protein sequence ID" value="KKR78378.1"/>
    <property type="molecule type" value="Genomic_DNA"/>
</dbReference>
<evidence type="ECO:0000256" key="6">
    <source>
        <dbReference type="ARBA" id="ARBA00022989"/>
    </source>
</evidence>
<keyword evidence="10" id="KW-0143">Chaperone</keyword>
<dbReference type="STRING" id="1618408.UU23_C0001G0142"/>
<gene>
    <name evidence="13" type="ORF">UU23_C0001G0142</name>
</gene>
<comment type="similarity">
    <text evidence="2">Belongs to the DsbB family. BdbC subfamily.</text>
</comment>
<evidence type="ECO:0000256" key="5">
    <source>
        <dbReference type="ARBA" id="ARBA00022982"/>
    </source>
</evidence>
<feature type="transmembrane region" description="Helical" evidence="12">
    <location>
        <begin position="112"/>
        <end position="139"/>
    </location>
</feature>
<keyword evidence="9" id="KW-1015">Disulfide bond</keyword>
<dbReference type="PIRSF" id="PIRSF036659">
    <property type="entry name" value="BdbC"/>
    <property type="match status" value="1"/>
</dbReference>
<feature type="transmembrane region" description="Helical" evidence="12">
    <location>
        <begin position="12"/>
        <end position="31"/>
    </location>
</feature>
<keyword evidence="8 12" id="KW-0472">Membrane</keyword>
<evidence type="ECO:0000256" key="12">
    <source>
        <dbReference type="SAM" id="Phobius"/>
    </source>
</evidence>
<dbReference type="HAMAP" id="MF_00287">
    <property type="entry name" value="BdbC"/>
    <property type="match status" value="1"/>
</dbReference>
<sequence>MKKLLKYLNKYVLHLALLQAWSATLGSLYFSEIRGLVPCLLCWYQRILMYPLLVIFTVAFIRKDKNVAYYALPMSLVGILISFYQYLLQMTPLGNVELTKCDLLNPCSKIDAIYLGFITIPFMSMIAFLVISSLMIYIIKTNKR</sequence>
<evidence type="ECO:0000313" key="13">
    <source>
        <dbReference type="EMBL" id="KKR78378.1"/>
    </source>
</evidence>
<keyword evidence="5" id="KW-0249">Electron transport</keyword>
<comment type="subcellular location">
    <subcellularLocation>
        <location evidence="1">Membrane</location>
        <topology evidence="1">Multi-pass membrane protein</topology>
    </subcellularLocation>
</comment>
<reference evidence="13 14" key="1">
    <citation type="journal article" date="2015" name="Nature">
        <title>rRNA introns, odd ribosomes, and small enigmatic genomes across a large radiation of phyla.</title>
        <authorList>
            <person name="Brown C.T."/>
            <person name="Hug L.A."/>
            <person name="Thomas B.C."/>
            <person name="Sharon I."/>
            <person name="Castelle C.J."/>
            <person name="Singh A."/>
            <person name="Wilkins M.J."/>
            <person name="Williams K.H."/>
            <person name="Banfield J.F."/>
        </authorList>
    </citation>
    <scope>NUCLEOTIDE SEQUENCE [LARGE SCALE GENOMIC DNA]</scope>
</reference>
<dbReference type="GO" id="GO:0015035">
    <property type="term" value="F:protein-disulfide reductase activity"/>
    <property type="evidence" value="ECO:0007669"/>
    <property type="project" value="InterPro"/>
</dbReference>
<protein>
    <submittedName>
        <fullName evidence="13">Protein disulfide oxidoreductase</fullName>
    </submittedName>
</protein>
<dbReference type="InterPro" id="IPR023380">
    <property type="entry name" value="DsbB-like_sf"/>
</dbReference>
<keyword evidence="6 12" id="KW-1133">Transmembrane helix</keyword>
<dbReference type="GO" id="GO:0006457">
    <property type="term" value="P:protein folding"/>
    <property type="evidence" value="ECO:0007669"/>
    <property type="project" value="InterPro"/>
</dbReference>
<dbReference type="PANTHER" id="PTHR43469:SF1">
    <property type="entry name" value="SPBETA PROPHAGE-DERIVED DISULFIDE BOND FORMATION PROTEIN B"/>
    <property type="match status" value="1"/>
</dbReference>
<dbReference type="Proteomes" id="UP000034292">
    <property type="component" value="Unassembled WGS sequence"/>
</dbReference>
<dbReference type="PANTHER" id="PTHR43469">
    <property type="entry name" value="DISULFIDE FORMATION PROTEIN-RELATED"/>
    <property type="match status" value="1"/>
</dbReference>
<organism evidence="13 14">
    <name type="scientific">Candidatus Curtissbacteria bacterium GW2011_GWA1_40_9</name>
    <dbReference type="NCBI Taxonomy" id="1618408"/>
    <lineage>
        <taxon>Bacteria</taxon>
        <taxon>Candidatus Curtissiibacteriota</taxon>
    </lineage>
</organism>
<keyword evidence="7" id="KW-0560">Oxidoreductase</keyword>
<dbReference type="InterPro" id="IPR012187">
    <property type="entry name" value="Disulphide_bond_form_BdbC"/>
</dbReference>
<evidence type="ECO:0000256" key="10">
    <source>
        <dbReference type="ARBA" id="ARBA00023186"/>
    </source>
</evidence>
<keyword evidence="4 12" id="KW-0812">Transmembrane</keyword>
<feature type="transmembrane region" description="Helical" evidence="12">
    <location>
        <begin position="68"/>
        <end position="87"/>
    </location>
</feature>
<evidence type="ECO:0000256" key="4">
    <source>
        <dbReference type="ARBA" id="ARBA00022692"/>
    </source>
</evidence>
<evidence type="ECO:0000256" key="2">
    <source>
        <dbReference type="ARBA" id="ARBA00007602"/>
    </source>
</evidence>
<dbReference type="Gene3D" id="1.20.1550.10">
    <property type="entry name" value="DsbB-like"/>
    <property type="match status" value="1"/>
</dbReference>
<dbReference type="Pfam" id="PF02600">
    <property type="entry name" value="DsbB"/>
    <property type="match status" value="1"/>
</dbReference>
<evidence type="ECO:0000256" key="1">
    <source>
        <dbReference type="ARBA" id="ARBA00004141"/>
    </source>
</evidence>
<name>A0A0G0TN05_9BACT</name>
<feature type="transmembrane region" description="Helical" evidence="12">
    <location>
        <begin position="43"/>
        <end position="61"/>
    </location>
</feature>
<dbReference type="InterPro" id="IPR003752">
    <property type="entry name" value="DiS_bond_form_DsbB/BdbC"/>
</dbReference>
<keyword evidence="11" id="KW-0676">Redox-active center</keyword>
<keyword evidence="3" id="KW-0813">Transport</keyword>
<evidence type="ECO:0000256" key="11">
    <source>
        <dbReference type="ARBA" id="ARBA00023284"/>
    </source>
</evidence>
<proteinExistence type="inferred from homology"/>
<evidence type="ECO:0000256" key="9">
    <source>
        <dbReference type="ARBA" id="ARBA00023157"/>
    </source>
</evidence>
<evidence type="ECO:0000256" key="8">
    <source>
        <dbReference type="ARBA" id="ARBA00023136"/>
    </source>
</evidence>
<dbReference type="GO" id="GO:0016020">
    <property type="term" value="C:membrane"/>
    <property type="evidence" value="ECO:0007669"/>
    <property type="project" value="UniProtKB-SubCell"/>
</dbReference>
<accession>A0A0G0TN05</accession>
<dbReference type="SUPFAM" id="SSF158442">
    <property type="entry name" value="DsbB-like"/>
    <property type="match status" value="1"/>
</dbReference>
<evidence type="ECO:0000313" key="14">
    <source>
        <dbReference type="Proteomes" id="UP000034292"/>
    </source>
</evidence>
<comment type="caution">
    <text evidence="13">The sequence shown here is derived from an EMBL/GenBank/DDBJ whole genome shotgun (WGS) entry which is preliminary data.</text>
</comment>
<evidence type="ECO:0000256" key="7">
    <source>
        <dbReference type="ARBA" id="ARBA00023002"/>
    </source>
</evidence>